<dbReference type="Proteomes" id="UP001209570">
    <property type="component" value="Unassembled WGS sequence"/>
</dbReference>
<dbReference type="Gene3D" id="3.30.420.10">
    <property type="entry name" value="Ribonuclease H-like superfamily/Ribonuclease H"/>
    <property type="match status" value="1"/>
</dbReference>
<evidence type="ECO:0000313" key="2">
    <source>
        <dbReference type="Proteomes" id="UP001209570"/>
    </source>
</evidence>
<dbReference type="GO" id="GO:0003676">
    <property type="term" value="F:nucleic acid binding"/>
    <property type="evidence" value="ECO:0007669"/>
    <property type="project" value="InterPro"/>
</dbReference>
<protein>
    <recommendedName>
        <fullName evidence="3">Transposase</fullName>
    </recommendedName>
</protein>
<evidence type="ECO:0008006" key="3">
    <source>
        <dbReference type="Google" id="ProtNLM"/>
    </source>
</evidence>
<gene>
    <name evidence="1" type="ORF">P43SY_012098</name>
</gene>
<keyword evidence="2" id="KW-1185">Reference proteome</keyword>
<accession>A0AAD5M0Y5</accession>
<comment type="caution">
    <text evidence="1">The sequence shown here is derived from an EMBL/GenBank/DDBJ whole genome shotgun (WGS) entry which is preliminary data.</text>
</comment>
<dbReference type="PANTHER" id="PTHR47169:SF2">
    <property type="entry name" value="OS01G0541250 PROTEIN"/>
    <property type="match status" value="1"/>
</dbReference>
<dbReference type="PANTHER" id="PTHR47169">
    <property type="entry name" value="OS01G0541250 PROTEIN"/>
    <property type="match status" value="1"/>
</dbReference>
<organism evidence="1 2">
    <name type="scientific">Pythium insidiosum</name>
    <name type="common">Pythiosis disease agent</name>
    <dbReference type="NCBI Taxonomy" id="114742"/>
    <lineage>
        <taxon>Eukaryota</taxon>
        <taxon>Sar</taxon>
        <taxon>Stramenopiles</taxon>
        <taxon>Oomycota</taxon>
        <taxon>Peronosporomycetes</taxon>
        <taxon>Pythiales</taxon>
        <taxon>Pythiaceae</taxon>
        <taxon>Pythium</taxon>
    </lineage>
</organism>
<proteinExistence type="predicted"/>
<dbReference type="InterPro" id="IPR036397">
    <property type="entry name" value="RNaseH_sf"/>
</dbReference>
<dbReference type="AlphaFoldDB" id="A0AAD5M0Y5"/>
<sequence>MFLAAVARPRFDPHRKTWFDGKIGLWSLTEKYVAKRASRNRPAGTVCTRNVETVDRHLYKKYIIESVIPGIKAKWPRKDRGRVIFIQQDNAKPHLPPTDPDVIAAGTADGWNIRMLCQPPNSPDLNVLDLGFFASIQSIQYKQRVRGIDSLVNAVVDAFDKTKVETLDNIFLTLESVMTCILQSNGGNDYKLPHMKKAALRKKGELPTRVACDRAAFETACAVLEKAGRRMLF</sequence>
<name>A0AAD5M0Y5_PYTIN</name>
<reference evidence="1" key="1">
    <citation type="submission" date="2021-12" db="EMBL/GenBank/DDBJ databases">
        <title>Prjna785345.</title>
        <authorList>
            <person name="Rujirawat T."/>
            <person name="Krajaejun T."/>
        </authorList>
    </citation>
    <scope>NUCLEOTIDE SEQUENCE</scope>
    <source>
        <strain evidence="1">Pi057C3</strain>
    </source>
</reference>
<dbReference type="EMBL" id="JAKCXM010000853">
    <property type="protein sequence ID" value="KAJ0391764.1"/>
    <property type="molecule type" value="Genomic_DNA"/>
</dbReference>
<evidence type="ECO:0000313" key="1">
    <source>
        <dbReference type="EMBL" id="KAJ0391764.1"/>
    </source>
</evidence>